<feature type="compositionally biased region" description="Polar residues" evidence="1">
    <location>
        <begin position="511"/>
        <end position="522"/>
    </location>
</feature>
<dbReference type="PRINTS" id="PR00853">
    <property type="entry name" value="XPGRADSUPER"/>
</dbReference>
<sequence>MGVSGLWDIINDAGIGESRSLASLAVDGFEKNSSGRRGLRVGIDVSLWIHQLTRKMSGGPELGDNPALRTLFFRLCALAEWPIIPLFVFDGRKRPKVKRGSKMGKSGSLPLAQPMKDMLAHFGMQWCEAPGEAEAELACLNEEGIIDAIVTDDCDVLIFGGKTILRNSSLHLSGNKANPALDANGKASKHHVMVYTSDAVRASGLTRGALLLFALLSGGDYHDGIPKSLSAPQLKHFLVGWREEINIELSTNSQGCLKQRSSLRIPPDFPDLEVVANYVTPVRNNNVGGRTIRDNREISIPALAGFCEAKFSEWGHRSAIIKRFRTLLWRPAAREHHVVEPIGTSALLVRQSLGFVDRNTRYASAFVNQGNPAQQAHVPDPDPLFVRIVGTRNHVSTNGMLEFRAEVCPRQLVALAEAGIKGTRKGPPGGDPPTKKPTPEPESTMRMWIPASMLSGVHPALVEDFFESKASGKKGKRKGNARGDDDDEEDESDSESISGPSSSPTVPSSSQRTAASEQTSPTRAPKATTPPERLEGPLDWRSEVDRVLADAPAPKKTKTRVAAHEDREAKRRCVSQASFEEALRRSPPREVWDDDIIDLTSD</sequence>
<feature type="region of interest" description="Disordered" evidence="1">
    <location>
        <begin position="469"/>
        <end position="583"/>
    </location>
</feature>
<feature type="compositionally biased region" description="Low complexity" evidence="1">
    <location>
        <begin position="495"/>
        <end position="510"/>
    </location>
</feature>
<feature type="region of interest" description="Disordered" evidence="1">
    <location>
        <begin position="418"/>
        <end position="443"/>
    </location>
</feature>
<name>A0AAD6X4Z1_9AGAR</name>
<feature type="domain" description="XPG-I" evidence="2">
    <location>
        <begin position="120"/>
        <end position="205"/>
    </location>
</feature>
<dbReference type="Pfam" id="PF18380">
    <property type="entry name" value="GEN1_C"/>
    <property type="match status" value="1"/>
</dbReference>
<evidence type="ECO:0000313" key="5">
    <source>
        <dbReference type="Proteomes" id="UP001218188"/>
    </source>
</evidence>
<dbReference type="Pfam" id="PF00867">
    <property type="entry name" value="XPG_I"/>
    <property type="match status" value="1"/>
</dbReference>
<feature type="compositionally biased region" description="Basic and acidic residues" evidence="1">
    <location>
        <begin position="562"/>
        <end position="571"/>
    </location>
</feature>
<feature type="compositionally biased region" description="Acidic residues" evidence="1">
    <location>
        <begin position="484"/>
        <end position="494"/>
    </location>
</feature>
<dbReference type="SMART" id="SM00485">
    <property type="entry name" value="XPGN"/>
    <property type="match status" value="1"/>
</dbReference>
<reference evidence="4" key="1">
    <citation type="submission" date="2023-03" db="EMBL/GenBank/DDBJ databases">
        <title>Massive genome expansion in bonnet fungi (Mycena s.s.) driven by repeated elements and novel gene families across ecological guilds.</title>
        <authorList>
            <consortium name="Lawrence Berkeley National Laboratory"/>
            <person name="Harder C.B."/>
            <person name="Miyauchi S."/>
            <person name="Viragh M."/>
            <person name="Kuo A."/>
            <person name="Thoen E."/>
            <person name="Andreopoulos B."/>
            <person name="Lu D."/>
            <person name="Skrede I."/>
            <person name="Drula E."/>
            <person name="Henrissat B."/>
            <person name="Morin E."/>
            <person name="Kohler A."/>
            <person name="Barry K."/>
            <person name="LaButti K."/>
            <person name="Morin E."/>
            <person name="Salamov A."/>
            <person name="Lipzen A."/>
            <person name="Mereny Z."/>
            <person name="Hegedus B."/>
            <person name="Baldrian P."/>
            <person name="Stursova M."/>
            <person name="Weitz H."/>
            <person name="Taylor A."/>
            <person name="Grigoriev I.V."/>
            <person name="Nagy L.G."/>
            <person name="Martin F."/>
            <person name="Kauserud H."/>
        </authorList>
    </citation>
    <scope>NUCLEOTIDE SEQUENCE</scope>
    <source>
        <strain evidence="4">CBHHK200</strain>
    </source>
</reference>
<comment type="caution">
    <text evidence="4">The sequence shown here is derived from an EMBL/GenBank/DDBJ whole genome shotgun (WGS) entry which is preliminary data.</text>
</comment>
<evidence type="ECO:0000313" key="4">
    <source>
        <dbReference type="EMBL" id="KAJ7039248.1"/>
    </source>
</evidence>
<proteinExistence type="predicted"/>
<dbReference type="GO" id="GO:0006974">
    <property type="term" value="P:DNA damage response"/>
    <property type="evidence" value="ECO:0007669"/>
    <property type="project" value="UniProtKB-ARBA"/>
</dbReference>
<dbReference type="Gene3D" id="3.40.50.1010">
    <property type="entry name" value="5'-nuclease"/>
    <property type="match status" value="2"/>
</dbReference>
<dbReference type="InterPro" id="IPR006086">
    <property type="entry name" value="XPG-I_dom"/>
</dbReference>
<evidence type="ECO:0000256" key="1">
    <source>
        <dbReference type="SAM" id="MobiDB-lite"/>
    </source>
</evidence>
<dbReference type="PANTHER" id="PTHR11081">
    <property type="entry name" value="FLAP ENDONUCLEASE FAMILY MEMBER"/>
    <property type="match status" value="1"/>
</dbReference>
<feature type="compositionally biased region" description="Basic residues" evidence="1">
    <location>
        <begin position="471"/>
        <end position="480"/>
    </location>
</feature>
<dbReference type="Proteomes" id="UP001218188">
    <property type="component" value="Unassembled WGS sequence"/>
</dbReference>
<dbReference type="InterPro" id="IPR041177">
    <property type="entry name" value="GEN1_C"/>
</dbReference>
<organism evidence="4 5">
    <name type="scientific">Mycena alexandri</name>
    <dbReference type="NCBI Taxonomy" id="1745969"/>
    <lineage>
        <taxon>Eukaryota</taxon>
        <taxon>Fungi</taxon>
        <taxon>Dikarya</taxon>
        <taxon>Basidiomycota</taxon>
        <taxon>Agaricomycotina</taxon>
        <taxon>Agaricomycetes</taxon>
        <taxon>Agaricomycetidae</taxon>
        <taxon>Agaricales</taxon>
        <taxon>Marasmiineae</taxon>
        <taxon>Mycenaceae</taxon>
        <taxon>Mycena</taxon>
    </lineage>
</organism>
<dbReference type="InterPro" id="IPR029060">
    <property type="entry name" value="PIN-like_dom_sf"/>
</dbReference>
<evidence type="ECO:0000259" key="2">
    <source>
        <dbReference type="SMART" id="SM00484"/>
    </source>
</evidence>
<dbReference type="Pfam" id="PF00752">
    <property type="entry name" value="XPG_N"/>
    <property type="match status" value="1"/>
</dbReference>
<dbReference type="SMART" id="SM00484">
    <property type="entry name" value="XPGI"/>
    <property type="match status" value="1"/>
</dbReference>
<dbReference type="SUPFAM" id="SSF88723">
    <property type="entry name" value="PIN domain-like"/>
    <property type="match status" value="1"/>
</dbReference>
<dbReference type="InterPro" id="IPR006085">
    <property type="entry name" value="XPG_DNA_repair_N"/>
</dbReference>
<evidence type="ECO:0000259" key="3">
    <source>
        <dbReference type="SMART" id="SM00485"/>
    </source>
</evidence>
<gene>
    <name evidence="4" type="ORF">C8F04DRAFT_1231738</name>
</gene>
<protein>
    <submittedName>
        <fullName evidence="4">PIN domain-like protein</fullName>
    </submittedName>
</protein>
<feature type="compositionally biased region" description="Basic and acidic residues" evidence="1">
    <location>
        <begin position="532"/>
        <end position="548"/>
    </location>
</feature>
<keyword evidence="5" id="KW-1185">Reference proteome</keyword>
<accession>A0AAD6X4Z1</accession>
<feature type="domain" description="XPG N-terminal" evidence="3">
    <location>
        <begin position="1"/>
        <end position="107"/>
    </location>
</feature>
<dbReference type="InterPro" id="IPR006084">
    <property type="entry name" value="XPG/Rad2"/>
</dbReference>
<dbReference type="PANTHER" id="PTHR11081:SF75">
    <property type="entry name" value="ENDONUCLEASE, PUTATIVE (AFU_ORTHOLOGUE AFUA_3G13260)-RELATED"/>
    <property type="match status" value="1"/>
</dbReference>
<dbReference type="CDD" id="cd09870">
    <property type="entry name" value="PIN_YEN1"/>
    <property type="match status" value="1"/>
</dbReference>
<dbReference type="GO" id="GO:0017108">
    <property type="term" value="F:5'-flap endonuclease activity"/>
    <property type="evidence" value="ECO:0007669"/>
    <property type="project" value="TreeGrafter"/>
</dbReference>
<dbReference type="AlphaFoldDB" id="A0AAD6X4Z1"/>
<dbReference type="EMBL" id="JARJCM010000028">
    <property type="protein sequence ID" value="KAJ7039248.1"/>
    <property type="molecule type" value="Genomic_DNA"/>
</dbReference>